<gene>
    <name evidence="3" type="ORF">PLANPX_2742</name>
</gene>
<dbReference type="Proteomes" id="UP000326837">
    <property type="component" value="Chromosome"/>
</dbReference>
<reference evidence="4" key="1">
    <citation type="submission" date="2019-10" db="EMBL/GenBank/DDBJ databases">
        <title>Lacipirellula parvula gen. nov., sp. nov., representing a lineage of planctomycetes widespread in freshwater anoxic habitats, and description of the family Lacipirellulaceae.</title>
        <authorList>
            <person name="Dedysh S.N."/>
            <person name="Kulichevskaya I.S."/>
            <person name="Beletsky A.V."/>
            <person name="Rakitin A.L."/>
            <person name="Mardanov A.V."/>
            <person name="Ivanova A.A."/>
            <person name="Saltykova V.X."/>
            <person name="Rijpstra W.I.C."/>
            <person name="Sinninghe Damste J.S."/>
            <person name="Ravin N.V."/>
        </authorList>
    </citation>
    <scope>NUCLEOTIDE SEQUENCE [LARGE SCALE GENOMIC DNA]</scope>
    <source>
        <strain evidence="4">PX69</strain>
    </source>
</reference>
<accession>A0A5K7X8Z3</accession>
<name>A0A5K7X8Z3_9BACT</name>
<evidence type="ECO:0008006" key="5">
    <source>
        <dbReference type="Google" id="ProtNLM"/>
    </source>
</evidence>
<dbReference type="RefSeq" id="WP_152098975.1">
    <property type="nucleotide sequence ID" value="NZ_AP021861.1"/>
</dbReference>
<feature type="region of interest" description="Disordered" evidence="1">
    <location>
        <begin position="58"/>
        <end position="80"/>
    </location>
</feature>
<organism evidence="3 4">
    <name type="scientific">Lacipirellula parvula</name>
    <dbReference type="NCBI Taxonomy" id="2650471"/>
    <lineage>
        <taxon>Bacteria</taxon>
        <taxon>Pseudomonadati</taxon>
        <taxon>Planctomycetota</taxon>
        <taxon>Planctomycetia</taxon>
        <taxon>Pirellulales</taxon>
        <taxon>Lacipirellulaceae</taxon>
        <taxon>Lacipirellula</taxon>
    </lineage>
</organism>
<keyword evidence="4" id="KW-1185">Reference proteome</keyword>
<evidence type="ECO:0000256" key="2">
    <source>
        <dbReference type="SAM" id="SignalP"/>
    </source>
</evidence>
<evidence type="ECO:0000313" key="4">
    <source>
        <dbReference type="Proteomes" id="UP000326837"/>
    </source>
</evidence>
<feature type="chain" id="PRO_5024975747" description="Secreted protein" evidence="2">
    <location>
        <begin position="26"/>
        <end position="344"/>
    </location>
</feature>
<keyword evidence="2" id="KW-0732">Signal</keyword>
<protein>
    <recommendedName>
        <fullName evidence="5">Secreted protein</fullName>
    </recommendedName>
</protein>
<evidence type="ECO:0000256" key="1">
    <source>
        <dbReference type="SAM" id="MobiDB-lite"/>
    </source>
</evidence>
<dbReference type="AlphaFoldDB" id="A0A5K7X8Z3"/>
<evidence type="ECO:0000313" key="3">
    <source>
        <dbReference type="EMBL" id="BBO33130.1"/>
    </source>
</evidence>
<proteinExistence type="predicted"/>
<dbReference type="KEGG" id="lpav:PLANPX_2742"/>
<sequence>MRIAPLCFTTFALTLSLLAGSSLRAADQPFVPGTGVKVVQCGDNFEASDWRYVMNGAKASHEQDGEQRPPGGRSVNGRWYEGAKRGQPDVIRRIATPPGGLPGSKGSLFLATKNSGVPRSYSGEQMQDDLLMSVESRLGRPIPVSWSPSCVVRVYLPDFKRWENRSGASFGVRADVSGRTPDGKTEPYWPGMFIMFRSETTAKYERDFAQLTVRARPNGQDVPGPVIDEPGWWTFGLAFTPDGQVHQYARPGVGNLTEEDHLYSSFPYGNKCLEFNNFFFNVANMDDGKTWSTPWVVDDPELYVIPPRGQTIQNLTRRGNEGVAGRNRNSQSRTAFGKFNEMFR</sequence>
<dbReference type="EMBL" id="AP021861">
    <property type="protein sequence ID" value="BBO33130.1"/>
    <property type="molecule type" value="Genomic_DNA"/>
</dbReference>
<feature type="signal peptide" evidence="2">
    <location>
        <begin position="1"/>
        <end position="25"/>
    </location>
</feature>